<dbReference type="PANTHER" id="PTHR15111">
    <property type="entry name" value="RNA POLYMERASE II SUBUNIT 5-MEDIATING PROTEIN NNX3"/>
    <property type="match status" value="1"/>
</dbReference>
<dbReference type="InterPro" id="IPR024325">
    <property type="entry name" value="DUF3835"/>
</dbReference>
<evidence type="ECO:0000313" key="4">
    <source>
        <dbReference type="EMBL" id="KAJ5090806.1"/>
    </source>
</evidence>
<dbReference type="RefSeq" id="XP_056472787.1">
    <property type="nucleotide sequence ID" value="XM_056621981.1"/>
</dbReference>
<feature type="region of interest" description="Disordered" evidence="2">
    <location>
        <begin position="498"/>
        <end position="529"/>
    </location>
</feature>
<dbReference type="OrthoDB" id="21413at2759"/>
<evidence type="ECO:0000259" key="3">
    <source>
        <dbReference type="Pfam" id="PF12927"/>
    </source>
</evidence>
<proteinExistence type="predicted"/>
<dbReference type="InterPro" id="IPR052255">
    <property type="entry name" value="RNA_pol_II_subunit5-mediator"/>
</dbReference>
<feature type="coiled-coil region" evidence="1">
    <location>
        <begin position="99"/>
        <end position="126"/>
    </location>
</feature>
<dbReference type="AlphaFoldDB" id="A0A9W9EZK0"/>
<dbReference type="Proteomes" id="UP001149074">
    <property type="component" value="Unassembled WGS sequence"/>
</dbReference>
<dbReference type="GO" id="GO:0003682">
    <property type="term" value="F:chromatin binding"/>
    <property type="evidence" value="ECO:0007669"/>
    <property type="project" value="TreeGrafter"/>
</dbReference>
<dbReference type="Pfam" id="PF13758">
    <property type="entry name" value="Prefoldin_3"/>
    <property type="match status" value="1"/>
</dbReference>
<feature type="domain" description="DUF3835" evidence="3">
    <location>
        <begin position="531"/>
        <end position="608"/>
    </location>
</feature>
<feature type="domain" description="DUF3835" evidence="3">
    <location>
        <begin position="436"/>
        <end position="455"/>
    </location>
</feature>
<feature type="compositionally biased region" description="Acidic residues" evidence="2">
    <location>
        <begin position="287"/>
        <end position="313"/>
    </location>
</feature>
<accession>A0A9W9EZK0</accession>
<dbReference type="GO" id="GO:0019212">
    <property type="term" value="F:phosphatase inhibitor activity"/>
    <property type="evidence" value="ECO:0007669"/>
    <property type="project" value="TreeGrafter"/>
</dbReference>
<evidence type="ECO:0000313" key="5">
    <source>
        <dbReference type="Proteomes" id="UP001149074"/>
    </source>
</evidence>
<feature type="region of interest" description="Disordered" evidence="2">
    <location>
        <begin position="180"/>
        <end position="261"/>
    </location>
</feature>
<dbReference type="InterPro" id="IPR039553">
    <property type="entry name" value="Prefoldin-like"/>
</dbReference>
<dbReference type="GO" id="GO:0000122">
    <property type="term" value="P:negative regulation of transcription by RNA polymerase II"/>
    <property type="evidence" value="ECO:0007669"/>
    <property type="project" value="TreeGrafter"/>
</dbReference>
<feature type="region of interest" description="Disordered" evidence="2">
    <location>
        <begin position="346"/>
        <end position="486"/>
    </location>
</feature>
<gene>
    <name evidence="4" type="ORF">N7532_009490</name>
</gene>
<name>A0A9W9EZK0_9EURO</name>
<feature type="compositionally biased region" description="Polar residues" evidence="2">
    <location>
        <begin position="201"/>
        <end position="213"/>
    </location>
</feature>
<dbReference type="GO" id="GO:0003714">
    <property type="term" value="F:transcription corepressor activity"/>
    <property type="evidence" value="ECO:0007669"/>
    <property type="project" value="TreeGrafter"/>
</dbReference>
<dbReference type="Pfam" id="PF12927">
    <property type="entry name" value="DUF3835"/>
    <property type="match status" value="2"/>
</dbReference>
<sequence>MGIPNHDLAALEQRRLILEDNILQLQKSLYHWRNWEAEYDGIREDIGNLDNDASTDDFLAVGREFGGALVNEEEMQKILGSQGVSRSRGQVVDLLGRRIDYVKQNVATMEKRLRAAEDALLSLDAQDQGPAEAGADYPMQEIMEELDEDGEVISSSINTPGHQAPELLDVLKQAGIENIPENVQPAQNTDATATEGKLVETSRNSQESHTNHSPDCPVHAPETNEVVEQPEDSDLERPVSLVTPEDREQPPVTDVDESPEEARLRREMLQYGIDEVGAIVAELEMDEEGSDFSIDDEDAYDYDYDSGEEENEDEFGRSHHVLSDQYHQQMRELEAKLNARGMYNMGKNTAALPEEMRQEFENPAPVEDQVANGTDSSNKGKKPKKRVAFADDLDIAPASEPGAAASEPPKRTLPPKQPDVTVLSDAVVERTDRAPENRPASDDAPKKVSRFKSSRAASAETNDSPAQSALKPPSSQPTDVRCTRKQVNVVPSAAPLTLFPATPQESKPFSAPITEHTAAPSAPRPPEGKTLADQLVEREVAIGAAAAPEPDELDEGMHRREIASEFYKIRNRMIQKEGGFVNDDDPEYEIREGETEPKRISKFRAARMK</sequence>
<reference evidence="4" key="2">
    <citation type="journal article" date="2023" name="IMA Fungus">
        <title>Comparative genomic study of the Penicillium genus elucidates a diverse pangenome and 15 lateral gene transfer events.</title>
        <authorList>
            <person name="Petersen C."/>
            <person name="Sorensen T."/>
            <person name="Nielsen M.R."/>
            <person name="Sondergaard T.E."/>
            <person name="Sorensen J.L."/>
            <person name="Fitzpatrick D.A."/>
            <person name="Frisvad J.C."/>
            <person name="Nielsen K.L."/>
        </authorList>
    </citation>
    <scope>NUCLEOTIDE SEQUENCE</scope>
    <source>
        <strain evidence="4">IBT 30761</strain>
    </source>
</reference>
<comment type="caution">
    <text evidence="4">The sequence shown here is derived from an EMBL/GenBank/DDBJ whole genome shotgun (WGS) entry which is preliminary data.</text>
</comment>
<evidence type="ECO:0000256" key="2">
    <source>
        <dbReference type="SAM" id="MobiDB-lite"/>
    </source>
</evidence>
<evidence type="ECO:0000256" key="1">
    <source>
        <dbReference type="SAM" id="Coils"/>
    </source>
</evidence>
<dbReference type="GeneID" id="81360960"/>
<feature type="compositionally biased region" description="Basic and acidic residues" evidence="2">
    <location>
        <begin position="427"/>
        <end position="446"/>
    </location>
</feature>
<dbReference type="EMBL" id="JAPQKI010000009">
    <property type="protein sequence ID" value="KAJ5090806.1"/>
    <property type="molecule type" value="Genomic_DNA"/>
</dbReference>
<feature type="compositionally biased region" description="Polar residues" evidence="2">
    <location>
        <begin position="455"/>
        <end position="467"/>
    </location>
</feature>
<dbReference type="SUPFAM" id="SSF46579">
    <property type="entry name" value="Prefoldin"/>
    <property type="match status" value="1"/>
</dbReference>
<feature type="region of interest" description="Disordered" evidence="2">
    <location>
        <begin position="287"/>
        <end position="317"/>
    </location>
</feature>
<organism evidence="4 5">
    <name type="scientific">Penicillium argentinense</name>
    <dbReference type="NCBI Taxonomy" id="1131581"/>
    <lineage>
        <taxon>Eukaryota</taxon>
        <taxon>Fungi</taxon>
        <taxon>Dikarya</taxon>
        <taxon>Ascomycota</taxon>
        <taxon>Pezizomycotina</taxon>
        <taxon>Eurotiomycetes</taxon>
        <taxon>Eurotiomycetidae</taxon>
        <taxon>Eurotiales</taxon>
        <taxon>Aspergillaceae</taxon>
        <taxon>Penicillium</taxon>
    </lineage>
</organism>
<keyword evidence="5" id="KW-1185">Reference proteome</keyword>
<feature type="compositionally biased region" description="Low complexity" evidence="2">
    <location>
        <begin position="396"/>
        <end position="407"/>
    </location>
</feature>
<keyword evidence="1" id="KW-0175">Coiled coil</keyword>
<dbReference type="PANTHER" id="PTHR15111:SF0">
    <property type="entry name" value="UNCONVENTIONAL PREFOLDIN RPB5 INTERACTOR 1"/>
    <property type="match status" value="1"/>
</dbReference>
<protein>
    <recommendedName>
        <fullName evidence="3">DUF3835 domain-containing protein</fullName>
    </recommendedName>
</protein>
<reference evidence="4" key="1">
    <citation type="submission" date="2022-11" db="EMBL/GenBank/DDBJ databases">
        <authorList>
            <person name="Petersen C."/>
        </authorList>
    </citation>
    <scope>NUCLEOTIDE SEQUENCE</scope>
    <source>
        <strain evidence="4">IBT 30761</strain>
    </source>
</reference>